<dbReference type="GO" id="GO:0033499">
    <property type="term" value="P:galactose catabolic process via UDP-galactose, Leloir pathway"/>
    <property type="evidence" value="ECO:0007669"/>
    <property type="project" value="TreeGrafter"/>
</dbReference>
<protein>
    <submittedName>
        <fullName evidence="1">Aldose 1-epimerase</fullName>
    </submittedName>
</protein>
<dbReference type="SUPFAM" id="SSF74650">
    <property type="entry name" value="Galactose mutarotase-like"/>
    <property type="match status" value="1"/>
</dbReference>
<dbReference type="Gene3D" id="2.70.98.10">
    <property type="match status" value="1"/>
</dbReference>
<dbReference type="OrthoDB" id="9808779at2"/>
<dbReference type="GO" id="GO:0006006">
    <property type="term" value="P:glucose metabolic process"/>
    <property type="evidence" value="ECO:0007669"/>
    <property type="project" value="TreeGrafter"/>
</dbReference>
<sequence length="293" mass="32690">MLAGGQSILLKHGDYEALIVTVGAGMCSVKYKDRYISLPHDPDEVPLAHIGKVLIPWPNRIKNASYEFEGNTYSLAVTEARTGSASHGFLAWKEWQIEEVCEDSLILKAYVIPTVGYPFLLESKAYYKVDDDGLSVTLITKNIGKKFAPYGVGQHPYITCNKEVLDNCTLHFPCSQVWDVDEKMCPTKLIRASQLNLDFDKERSLNGVKIDHAFKNDKDPLVLTLKSDKMEVSVTTKAPYVQLFTAEKLLRKGLAVEPMSCPANAFNSKVGLTVLKPQESHALTYRISAKIFN</sequence>
<dbReference type="GO" id="GO:0030246">
    <property type="term" value="F:carbohydrate binding"/>
    <property type="evidence" value="ECO:0007669"/>
    <property type="project" value="InterPro"/>
</dbReference>
<organism evidence="1 2">
    <name type="scientific">Succinatimonas hippei (strain DSM 22608 / JCM 16073 / KCTC 15190 / YIT 12066)</name>
    <dbReference type="NCBI Taxonomy" id="762983"/>
    <lineage>
        <taxon>Bacteria</taxon>
        <taxon>Pseudomonadati</taxon>
        <taxon>Pseudomonadota</taxon>
        <taxon>Gammaproteobacteria</taxon>
        <taxon>Aeromonadales</taxon>
        <taxon>Succinivibrionaceae</taxon>
        <taxon>Succinatimonas</taxon>
    </lineage>
</organism>
<dbReference type="AlphaFoldDB" id="E8LIP5"/>
<dbReference type="Pfam" id="PF01263">
    <property type="entry name" value="Aldose_epim"/>
    <property type="match status" value="1"/>
</dbReference>
<keyword evidence="2" id="KW-1185">Reference proteome</keyword>
<dbReference type="InterPro" id="IPR008183">
    <property type="entry name" value="Aldose_1/G6P_1-epimerase"/>
</dbReference>
<dbReference type="HOGENOM" id="CLU_052486_1_1_6"/>
<dbReference type="GO" id="GO:0004034">
    <property type="term" value="F:aldose 1-epimerase activity"/>
    <property type="evidence" value="ECO:0007669"/>
    <property type="project" value="TreeGrafter"/>
</dbReference>
<gene>
    <name evidence="1" type="ORF">HMPREF9444_00565</name>
</gene>
<evidence type="ECO:0000313" key="2">
    <source>
        <dbReference type="Proteomes" id="UP000018458"/>
    </source>
</evidence>
<dbReference type="InterPro" id="IPR011013">
    <property type="entry name" value="Gal_mutarotase_sf_dom"/>
</dbReference>
<dbReference type="RefSeq" id="WP_009142783.1">
    <property type="nucleotide sequence ID" value="NZ_GL830964.1"/>
</dbReference>
<dbReference type="PANTHER" id="PTHR10091:SF0">
    <property type="entry name" value="GALACTOSE MUTAROTASE"/>
    <property type="match status" value="1"/>
</dbReference>
<proteinExistence type="predicted"/>
<comment type="caution">
    <text evidence="1">The sequence shown here is derived from an EMBL/GenBank/DDBJ whole genome shotgun (WGS) entry which is preliminary data.</text>
</comment>
<dbReference type="eggNOG" id="COG2017">
    <property type="taxonomic scope" value="Bacteria"/>
</dbReference>
<dbReference type="InterPro" id="IPR014718">
    <property type="entry name" value="GH-type_carb-bd"/>
</dbReference>
<accession>E8LIP5</accession>
<reference evidence="1 2" key="1">
    <citation type="submission" date="2011-01" db="EMBL/GenBank/DDBJ databases">
        <authorList>
            <person name="Weinstock G."/>
            <person name="Sodergren E."/>
            <person name="Clifton S."/>
            <person name="Fulton L."/>
            <person name="Fulton B."/>
            <person name="Courtney L."/>
            <person name="Fronick C."/>
            <person name="Harrison M."/>
            <person name="Strong C."/>
            <person name="Farmer C."/>
            <person name="Delahaunty K."/>
            <person name="Markovic C."/>
            <person name="Hall O."/>
            <person name="Minx P."/>
            <person name="Tomlinson C."/>
            <person name="Mitreva M."/>
            <person name="Hou S."/>
            <person name="Chen J."/>
            <person name="Wollam A."/>
            <person name="Pepin K.H."/>
            <person name="Johnson M."/>
            <person name="Bhonagiri V."/>
            <person name="Zhang X."/>
            <person name="Suruliraj S."/>
            <person name="Warren W."/>
            <person name="Chinwalla A."/>
            <person name="Mardis E.R."/>
            <person name="Wilson R.K."/>
        </authorList>
    </citation>
    <scope>NUCLEOTIDE SEQUENCE [LARGE SCALE GENOMIC DNA]</scope>
    <source>
        <strain evidence="2">DSM 22608 / JCM 16073 / KCTC 15190 / YIT 12066</strain>
    </source>
</reference>
<name>E8LIP5_SUCHY</name>
<evidence type="ECO:0000313" key="1">
    <source>
        <dbReference type="EMBL" id="EFY07579.1"/>
    </source>
</evidence>
<dbReference type="NCBIfam" id="NF011719">
    <property type="entry name" value="PRK15172.1"/>
    <property type="match status" value="1"/>
</dbReference>
<dbReference type="Proteomes" id="UP000018458">
    <property type="component" value="Unassembled WGS sequence"/>
</dbReference>
<dbReference type="PANTHER" id="PTHR10091">
    <property type="entry name" value="ALDOSE-1-EPIMERASE"/>
    <property type="match status" value="1"/>
</dbReference>
<dbReference type="EMBL" id="AEVO01000026">
    <property type="protein sequence ID" value="EFY07579.1"/>
    <property type="molecule type" value="Genomic_DNA"/>
</dbReference>
<dbReference type="STRING" id="762983.HMPREF9444_00565"/>